<reference evidence="3 4" key="1">
    <citation type="journal article" date="2016" name="Nat. Commun.">
        <title>Thousands of microbial genomes shed light on interconnected biogeochemical processes in an aquifer system.</title>
        <authorList>
            <person name="Anantharaman K."/>
            <person name="Brown C.T."/>
            <person name="Hug L.A."/>
            <person name="Sharon I."/>
            <person name="Castelle C.J."/>
            <person name="Probst A.J."/>
            <person name="Thomas B.C."/>
            <person name="Singh A."/>
            <person name="Wilkins M.J."/>
            <person name="Karaoz U."/>
            <person name="Brodie E.L."/>
            <person name="Williams K.H."/>
            <person name="Hubbard S.S."/>
            <person name="Banfield J.F."/>
        </authorList>
    </citation>
    <scope>NUCLEOTIDE SEQUENCE [LARGE SCALE GENOMIC DNA]</scope>
</reference>
<comment type="caution">
    <text evidence="3">The sequence shown here is derived from an EMBL/GenBank/DDBJ whole genome shotgun (WGS) entry which is preliminary data.</text>
</comment>
<dbReference type="InterPro" id="IPR001296">
    <property type="entry name" value="Glyco_trans_1"/>
</dbReference>
<dbReference type="InterPro" id="IPR028098">
    <property type="entry name" value="Glyco_trans_4-like_N"/>
</dbReference>
<dbReference type="STRING" id="1802726.A3B07_01030"/>
<dbReference type="SUPFAM" id="SSF53756">
    <property type="entry name" value="UDP-Glycosyltransferase/glycogen phosphorylase"/>
    <property type="match status" value="1"/>
</dbReference>
<gene>
    <name evidence="3" type="ORF">A3B07_01030</name>
</gene>
<sequence>MKILIATGIFPPQIGGPATYSKLLQDLLPSRGFSVEVVNFGDVLMFPKGIRHLIYFFKIVFRGVRADVIYAQDPVSVGLPAFIASKILRKKFYLKVVGDYAWEQFQIENPKLHNVRLEEFQARTCDWKTEVRKRIERSVARGAVRVVVPSIYLKKIVSLWGVPEKRLTVIYNGFDAPVISENKEALRKKLGISGYTIVSVGRLVPWKGFSVLIDAMPEIMQKIPSAHIFIIGDGPENVGLKKKIEELHLDRSVTLLGKKPQKELFEYIKASDVFILNTAYEGFSHQLLEVMALGAPIITTPEGGNSEIITDRDNGLLVPYNDRLLIQEAVHTLCTDHAFAGNLVKNAQKKINEFSNERMIDALTKEFSISNI</sequence>
<dbReference type="PANTHER" id="PTHR45947:SF3">
    <property type="entry name" value="SULFOQUINOVOSYL TRANSFERASE SQD2"/>
    <property type="match status" value="1"/>
</dbReference>
<dbReference type="PANTHER" id="PTHR45947">
    <property type="entry name" value="SULFOQUINOVOSYL TRANSFERASE SQD2"/>
    <property type="match status" value="1"/>
</dbReference>
<dbReference type="Pfam" id="PF13439">
    <property type="entry name" value="Glyco_transf_4"/>
    <property type="match status" value="1"/>
</dbReference>
<dbReference type="Proteomes" id="UP000178817">
    <property type="component" value="Unassembled WGS sequence"/>
</dbReference>
<evidence type="ECO:0008006" key="5">
    <source>
        <dbReference type="Google" id="ProtNLM"/>
    </source>
</evidence>
<evidence type="ECO:0000313" key="4">
    <source>
        <dbReference type="Proteomes" id="UP000178817"/>
    </source>
</evidence>
<accession>A0A1G2SCE8</accession>
<dbReference type="CDD" id="cd03801">
    <property type="entry name" value="GT4_PimA-like"/>
    <property type="match status" value="1"/>
</dbReference>
<protein>
    <recommendedName>
        <fullName evidence="5">Glycosyl transferase family 1 domain-containing protein</fullName>
    </recommendedName>
</protein>
<organism evidence="3 4">
    <name type="scientific">Candidatus Yonathbacteria bacterium RIFCSPLOWO2_01_FULL_43_27</name>
    <dbReference type="NCBI Taxonomy" id="1802726"/>
    <lineage>
        <taxon>Bacteria</taxon>
        <taxon>Candidatus Yonathiibacteriota</taxon>
    </lineage>
</organism>
<dbReference type="GO" id="GO:0016757">
    <property type="term" value="F:glycosyltransferase activity"/>
    <property type="evidence" value="ECO:0007669"/>
    <property type="project" value="InterPro"/>
</dbReference>
<dbReference type="Gene3D" id="3.40.50.2000">
    <property type="entry name" value="Glycogen Phosphorylase B"/>
    <property type="match status" value="2"/>
</dbReference>
<evidence type="ECO:0000259" key="2">
    <source>
        <dbReference type="Pfam" id="PF13439"/>
    </source>
</evidence>
<dbReference type="AlphaFoldDB" id="A0A1G2SCE8"/>
<proteinExistence type="predicted"/>
<name>A0A1G2SCE8_9BACT</name>
<dbReference type="InterPro" id="IPR050194">
    <property type="entry name" value="Glycosyltransferase_grp1"/>
</dbReference>
<evidence type="ECO:0000313" key="3">
    <source>
        <dbReference type="EMBL" id="OHA82690.1"/>
    </source>
</evidence>
<dbReference type="Pfam" id="PF00534">
    <property type="entry name" value="Glycos_transf_1"/>
    <property type="match status" value="1"/>
</dbReference>
<feature type="domain" description="Glycosyl transferase family 1" evidence="1">
    <location>
        <begin position="183"/>
        <end position="349"/>
    </location>
</feature>
<dbReference type="EMBL" id="MHUV01000004">
    <property type="protein sequence ID" value="OHA82690.1"/>
    <property type="molecule type" value="Genomic_DNA"/>
</dbReference>
<evidence type="ECO:0000259" key="1">
    <source>
        <dbReference type="Pfam" id="PF00534"/>
    </source>
</evidence>
<feature type="domain" description="Glycosyltransferase subfamily 4-like N-terminal" evidence="2">
    <location>
        <begin position="37"/>
        <end position="175"/>
    </location>
</feature>